<proteinExistence type="predicted"/>
<keyword evidence="1" id="KW-0472">Membrane</keyword>
<keyword evidence="1" id="KW-0812">Transmembrane</keyword>
<protein>
    <submittedName>
        <fullName evidence="2">Uncharacterized protein</fullName>
    </submittedName>
</protein>
<organism evidence="2">
    <name type="scientific">Anopheles coluzzii</name>
    <name type="common">African malaria mosquito</name>
    <dbReference type="NCBI Taxonomy" id="1518534"/>
    <lineage>
        <taxon>Eukaryota</taxon>
        <taxon>Metazoa</taxon>
        <taxon>Ecdysozoa</taxon>
        <taxon>Arthropoda</taxon>
        <taxon>Hexapoda</taxon>
        <taxon>Insecta</taxon>
        <taxon>Pterygota</taxon>
        <taxon>Neoptera</taxon>
        <taxon>Endopterygota</taxon>
        <taxon>Diptera</taxon>
        <taxon>Nematocera</taxon>
        <taxon>Culicoidea</taxon>
        <taxon>Culicidae</taxon>
        <taxon>Anophelinae</taxon>
        <taxon>Anopheles</taxon>
    </lineage>
</organism>
<evidence type="ECO:0000313" key="2">
    <source>
        <dbReference type="EnsemblMetazoa" id="ACOM023738-PA.1"/>
    </source>
</evidence>
<keyword evidence="1" id="KW-1133">Transmembrane helix</keyword>
<dbReference type="EnsemblMetazoa" id="ACOM023738-RA">
    <property type="protein sequence ID" value="ACOM023738-PA.1"/>
    <property type="gene ID" value="ACOM023738"/>
</dbReference>
<evidence type="ECO:0000256" key="1">
    <source>
        <dbReference type="SAM" id="Phobius"/>
    </source>
</evidence>
<sequence length="332" mass="34918">MTPAAMYGTVIGAGWGAAVAAAAAAGMVGNMLCDGTKLAALEPAPADACIVVTLTLNGGQRSPVRPVRLLPVVCAPPYAIWGASIEGVVKEWDEPRLTPCPTAPPPYPALSGGPFLFLSVPRATIRASRCFFSITFCMSSLCLQSSSSVSVGGWKLPPPPDDVPVPPVPPVLLVVLVVLSICALLSELKFPADPPLPPPPLALNPRWLGLTACDCCSSPIVSVFVPPDESIFICSSMFMAGRLSKNRCSITESRSENVKSDSFSRFSLSSGWATSSISSSMNEASALHRFDTSCFTMSDGLATGSFSRRSICSSTIFASLSVSSENWFCVWQ</sequence>
<reference evidence="2" key="1">
    <citation type="submission" date="2022-08" db="UniProtKB">
        <authorList>
            <consortium name="EnsemblMetazoa"/>
        </authorList>
    </citation>
    <scope>IDENTIFICATION</scope>
</reference>
<accession>A0A8W7P0P5</accession>
<dbReference type="Proteomes" id="UP000075882">
    <property type="component" value="Unassembled WGS sequence"/>
</dbReference>
<dbReference type="AlphaFoldDB" id="A0A8W7P0P5"/>
<name>A0A8W7P0P5_ANOCL</name>
<feature type="transmembrane region" description="Helical" evidence="1">
    <location>
        <begin position="6"/>
        <end position="28"/>
    </location>
</feature>